<dbReference type="Proteomes" id="UP000886501">
    <property type="component" value="Unassembled WGS sequence"/>
</dbReference>
<organism evidence="1 2">
    <name type="scientific">Thelephora ganbajun</name>
    <name type="common">Ganba fungus</name>
    <dbReference type="NCBI Taxonomy" id="370292"/>
    <lineage>
        <taxon>Eukaryota</taxon>
        <taxon>Fungi</taxon>
        <taxon>Dikarya</taxon>
        <taxon>Basidiomycota</taxon>
        <taxon>Agaricomycotina</taxon>
        <taxon>Agaricomycetes</taxon>
        <taxon>Thelephorales</taxon>
        <taxon>Thelephoraceae</taxon>
        <taxon>Thelephora</taxon>
    </lineage>
</organism>
<name>A0ACB6ZXX1_THEGA</name>
<sequence>MQSPSRKSSSPLISEESLARKREETLYPPLQPPRSLGSPVIPLSPDPFGRYPSSFVPFEEVPPVPAVPEMPIRPTHKATKSSISTIIKEERTPSSRFSLDSTPDDHNPNNLAPGKESRSRSTSIVSVKSIRKFWRKSGTKGSISQSTPSSGKNSPTPSPNNFLPPTPSPVPTDTPQSQYPPLPPSRAPSRADSVLDHLRFDQDSKYPVHPNKSPSNQTTTPGPSTGPSPSPTPPENKTGNVRKSILKSFRSGSFSQTPMPGDNARTSIDRSNSELIPQGQGSLKKRRPNAFENVSHRVRGSISSTLYDLPPSPSIPEHFPINGNQPQRMSISTNNTNKARRASMKRTGPAGSQSSTDSSTPSVVSPVSMSTASPPRNNGVIVRRGSQDSEDELSALDTSQFELITPPKHGMRSSLSYPYHGLEH</sequence>
<dbReference type="EMBL" id="MU117961">
    <property type="protein sequence ID" value="KAF9654382.1"/>
    <property type="molecule type" value="Genomic_DNA"/>
</dbReference>
<reference evidence="1" key="1">
    <citation type="submission" date="2019-10" db="EMBL/GenBank/DDBJ databases">
        <authorList>
            <consortium name="DOE Joint Genome Institute"/>
            <person name="Kuo A."/>
            <person name="Miyauchi S."/>
            <person name="Kiss E."/>
            <person name="Drula E."/>
            <person name="Kohler A."/>
            <person name="Sanchez-Garcia M."/>
            <person name="Andreopoulos B."/>
            <person name="Barry K.W."/>
            <person name="Bonito G."/>
            <person name="Buee M."/>
            <person name="Carver A."/>
            <person name="Chen C."/>
            <person name="Cichocki N."/>
            <person name="Clum A."/>
            <person name="Culley D."/>
            <person name="Crous P.W."/>
            <person name="Fauchery L."/>
            <person name="Girlanda M."/>
            <person name="Hayes R."/>
            <person name="Keri Z."/>
            <person name="Labutti K."/>
            <person name="Lipzen A."/>
            <person name="Lombard V."/>
            <person name="Magnuson J."/>
            <person name="Maillard F."/>
            <person name="Morin E."/>
            <person name="Murat C."/>
            <person name="Nolan M."/>
            <person name="Ohm R."/>
            <person name="Pangilinan J."/>
            <person name="Pereira M."/>
            <person name="Perotto S."/>
            <person name="Peter M."/>
            <person name="Riley R."/>
            <person name="Sitrit Y."/>
            <person name="Stielow B."/>
            <person name="Szollosi G."/>
            <person name="Zifcakova L."/>
            <person name="Stursova M."/>
            <person name="Spatafora J.W."/>
            <person name="Tedersoo L."/>
            <person name="Vaario L.-M."/>
            <person name="Yamada A."/>
            <person name="Yan M."/>
            <person name="Wang P."/>
            <person name="Xu J."/>
            <person name="Bruns T."/>
            <person name="Baldrian P."/>
            <person name="Vilgalys R."/>
            <person name="Henrissat B."/>
            <person name="Grigoriev I.V."/>
            <person name="Hibbett D."/>
            <person name="Nagy L.G."/>
            <person name="Martin F.M."/>
        </authorList>
    </citation>
    <scope>NUCLEOTIDE SEQUENCE</scope>
    <source>
        <strain evidence="1">P2</strain>
    </source>
</reference>
<evidence type="ECO:0000313" key="1">
    <source>
        <dbReference type="EMBL" id="KAF9654382.1"/>
    </source>
</evidence>
<reference evidence="1" key="2">
    <citation type="journal article" date="2020" name="Nat. Commun.">
        <title>Large-scale genome sequencing of mycorrhizal fungi provides insights into the early evolution of symbiotic traits.</title>
        <authorList>
            <person name="Miyauchi S."/>
            <person name="Kiss E."/>
            <person name="Kuo A."/>
            <person name="Drula E."/>
            <person name="Kohler A."/>
            <person name="Sanchez-Garcia M."/>
            <person name="Morin E."/>
            <person name="Andreopoulos B."/>
            <person name="Barry K.W."/>
            <person name="Bonito G."/>
            <person name="Buee M."/>
            <person name="Carver A."/>
            <person name="Chen C."/>
            <person name="Cichocki N."/>
            <person name="Clum A."/>
            <person name="Culley D."/>
            <person name="Crous P.W."/>
            <person name="Fauchery L."/>
            <person name="Girlanda M."/>
            <person name="Hayes R.D."/>
            <person name="Keri Z."/>
            <person name="LaButti K."/>
            <person name="Lipzen A."/>
            <person name="Lombard V."/>
            <person name="Magnuson J."/>
            <person name="Maillard F."/>
            <person name="Murat C."/>
            <person name="Nolan M."/>
            <person name="Ohm R.A."/>
            <person name="Pangilinan J."/>
            <person name="Pereira M.F."/>
            <person name="Perotto S."/>
            <person name="Peter M."/>
            <person name="Pfister S."/>
            <person name="Riley R."/>
            <person name="Sitrit Y."/>
            <person name="Stielow J.B."/>
            <person name="Szollosi G."/>
            <person name="Zifcakova L."/>
            <person name="Stursova M."/>
            <person name="Spatafora J.W."/>
            <person name="Tedersoo L."/>
            <person name="Vaario L.M."/>
            <person name="Yamada A."/>
            <person name="Yan M."/>
            <person name="Wang P."/>
            <person name="Xu J."/>
            <person name="Bruns T."/>
            <person name="Baldrian P."/>
            <person name="Vilgalys R."/>
            <person name="Dunand C."/>
            <person name="Henrissat B."/>
            <person name="Grigoriev I.V."/>
            <person name="Hibbett D."/>
            <person name="Nagy L.G."/>
            <person name="Martin F.M."/>
        </authorList>
    </citation>
    <scope>NUCLEOTIDE SEQUENCE</scope>
    <source>
        <strain evidence="1">P2</strain>
    </source>
</reference>
<keyword evidence="2" id="KW-1185">Reference proteome</keyword>
<gene>
    <name evidence="1" type="ORF">BDM02DRAFT_85351</name>
</gene>
<accession>A0ACB6ZXX1</accession>
<comment type="caution">
    <text evidence="1">The sequence shown here is derived from an EMBL/GenBank/DDBJ whole genome shotgun (WGS) entry which is preliminary data.</text>
</comment>
<protein>
    <submittedName>
        <fullName evidence="1">Uncharacterized protein</fullName>
    </submittedName>
</protein>
<proteinExistence type="predicted"/>
<evidence type="ECO:0000313" key="2">
    <source>
        <dbReference type="Proteomes" id="UP000886501"/>
    </source>
</evidence>